<protein>
    <submittedName>
        <fullName evidence="3">Short C-terminal domain-containing protein</fullName>
    </submittedName>
</protein>
<organism evidence="3 4">
    <name type="scientific">Nocardiopsis flavescens</name>
    <dbReference type="NCBI Taxonomy" id="758803"/>
    <lineage>
        <taxon>Bacteria</taxon>
        <taxon>Bacillati</taxon>
        <taxon>Actinomycetota</taxon>
        <taxon>Actinomycetes</taxon>
        <taxon>Streptosporangiales</taxon>
        <taxon>Nocardiopsidaceae</taxon>
        <taxon>Nocardiopsis</taxon>
    </lineage>
</organism>
<evidence type="ECO:0000313" key="3">
    <source>
        <dbReference type="EMBL" id="SHK68953.1"/>
    </source>
</evidence>
<dbReference type="Pfam" id="PF14472">
    <property type="entry name" value="DUF4429"/>
    <property type="match status" value="2"/>
</dbReference>
<dbReference type="Pfam" id="PF09851">
    <property type="entry name" value="SHOCT"/>
    <property type="match status" value="1"/>
</dbReference>
<proteinExistence type="predicted"/>
<reference evidence="3 4" key="1">
    <citation type="submission" date="2016-11" db="EMBL/GenBank/DDBJ databases">
        <authorList>
            <person name="Jaros S."/>
            <person name="Januszkiewicz K."/>
            <person name="Wedrychowicz H."/>
        </authorList>
    </citation>
    <scope>NUCLEOTIDE SEQUENCE [LARGE SCALE GENOMIC DNA]</scope>
    <source>
        <strain evidence="3 4">CGMCC 4.5723</strain>
    </source>
</reference>
<evidence type="ECO:0000259" key="1">
    <source>
        <dbReference type="Pfam" id="PF09851"/>
    </source>
</evidence>
<dbReference type="RefSeq" id="WP_073383758.1">
    <property type="nucleotide sequence ID" value="NZ_FQZK01000028.1"/>
</dbReference>
<feature type="domain" description="DUF4429" evidence="2">
    <location>
        <begin position="144"/>
        <end position="233"/>
    </location>
</feature>
<dbReference type="EMBL" id="FQZK01000028">
    <property type="protein sequence ID" value="SHK68953.1"/>
    <property type="molecule type" value="Genomic_DNA"/>
</dbReference>
<dbReference type="InterPro" id="IPR027860">
    <property type="entry name" value="DUF4429"/>
</dbReference>
<feature type="domain" description="SHOCT" evidence="1">
    <location>
        <begin position="261"/>
        <end position="287"/>
    </location>
</feature>
<evidence type="ECO:0000313" key="4">
    <source>
        <dbReference type="Proteomes" id="UP000184452"/>
    </source>
</evidence>
<name>A0A1M6UII0_9ACTN</name>
<dbReference type="STRING" id="758803.SAMN05421803_12811"/>
<dbReference type="Proteomes" id="UP000184452">
    <property type="component" value="Unassembled WGS sequence"/>
</dbReference>
<sequence>MEELRGHHALWKIDDETVRIRFDSGRKVPTLFKALGAVEVPLAAVHEAEFDQGDRKRGWRLRLVLAPGLDPYAVPAASARDAHTPLLLTGPHDTELVAEYVADKVRALARYARETLAGELDPGEVARALVARPPVQARTAEGSVSFDGEKVRLLWDGWLASTAKEKEKSREYRLQEIESAVWHPQLDITEGYLRVVLRGVTLPEATSLENDFFTLASHGSKGAEETFLMAATLNAYIGRAPAAPALEGGDAPGSPEEVYGKIRELGRLHTEGLLTDEEFAAKKAELLDRL</sequence>
<accession>A0A1M6UII0</accession>
<feature type="domain" description="DUF4429" evidence="2">
    <location>
        <begin position="11"/>
        <end position="106"/>
    </location>
</feature>
<dbReference type="InterPro" id="IPR018649">
    <property type="entry name" value="SHOCT"/>
</dbReference>
<gene>
    <name evidence="3" type="ORF">SAMN05421803_12811</name>
</gene>
<dbReference type="AlphaFoldDB" id="A0A1M6UII0"/>
<keyword evidence="4" id="KW-1185">Reference proteome</keyword>
<dbReference type="OrthoDB" id="3698908at2"/>
<evidence type="ECO:0000259" key="2">
    <source>
        <dbReference type="Pfam" id="PF14472"/>
    </source>
</evidence>